<name>A0A1A8ZSN8_PLAOA</name>
<evidence type="ECO:0000313" key="3">
    <source>
        <dbReference type="Proteomes" id="UP000078550"/>
    </source>
</evidence>
<protein>
    <submittedName>
        <fullName evidence="2">Uncharacterized protein</fullName>
    </submittedName>
</protein>
<accession>A0A1A8ZSN8</accession>
<dbReference type="Proteomes" id="UP000078555">
    <property type="component" value="Unassembled WGS sequence"/>
</dbReference>
<reference evidence="2" key="1">
    <citation type="submission" date="2016-05" db="EMBL/GenBank/DDBJ databases">
        <authorList>
            <person name="Lavstsen T."/>
            <person name="Jespersen J.S."/>
        </authorList>
    </citation>
    <scope>NUCLEOTIDE SEQUENCE [LARGE SCALE GENOMIC DNA]</scope>
</reference>
<dbReference type="EMBL" id="FLRE01000185">
    <property type="protein sequence ID" value="SBT46895.1"/>
    <property type="molecule type" value="Genomic_DNA"/>
</dbReference>
<evidence type="ECO:0000313" key="2">
    <source>
        <dbReference type="EMBL" id="SBT46895.1"/>
    </source>
</evidence>
<dbReference type="EMBL" id="FLRD01000139">
    <property type="protein sequence ID" value="SBT46372.1"/>
    <property type="molecule type" value="Genomic_DNA"/>
</dbReference>
<evidence type="ECO:0000313" key="1">
    <source>
        <dbReference type="EMBL" id="SBT46372.1"/>
    </source>
</evidence>
<proteinExistence type="predicted"/>
<reference evidence="3 4" key="2">
    <citation type="submission" date="2016-05" db="EMBL/GenBank/DDBJ databases">
        <authorList>
            <person name="Naeem Raeece"/>
        </authorList>
    </citation>
    <scope>NUCLEOTIDE SEQUENCE [LARGE SCALE GENOMIC DNA]</scope>
</reference>
<organism evidence="2 3">
    <name type="scientific">Plasmodium ovale wallikeri</name>
    <dbReference type="NCBI Taxonomy" id="864142"/>
    <lineage>
        <taxon>Eukaryota</taxon>
        <taxon>Sar</taxon>
        <taxon>Alveolata</taxon>
        <taxon>Apicomplexa</taxon>
        <taxon>Aconoidasida</taxon>
        <taxon>Haemosporida</taxon>
        <taxon>Plasmodiidae</taxon>
        <taxon>Plasmodium</taxon>
        <taxon>Plasmodium (Plasmodium)</taxon>
    </lineage>
</organism>
<sequence length="111" mass="12908">MVNDNGVNKKLCKQKHKFGLLPFVITLPLLKDRPPNRGNWGFCLLAREKRYFPTMRTREEGVTQGRNSKWQIKAQPMVRTQKTCKKTCKKRAKNVRKTCKHLSAQLGQRIG</sequence>
<gene>
    <name evidence="1" type="ORF">POVWA1_053640</name>
    <name evidence="2" type="ORF">POVWA2_052910</name>
</gene>
<evidence type="ECO:0000313" key="4">
    <source>
        <dbReference type="Proteomes" id="UP000078555"/>
    </source>
</evidence>
<dbReference type="Proteomes" id="UP000078550">
    <property type="component" value="Unassembled WGS sequence"/>
</dbReference>
<keyword evidence="4" id="KW-1185">Reference proteome</keyword>
<dbReference type="AlphaFoldDB" id="A0A1A8ZSN8"/>